<dbReference type="NCBIfam" id="TIGR00756">
    <property type="entry name" value="PPR"/>
    <property type="match status" value="4"/>
</dbReference>
<evidence type="ECO:0000259" key="4">
    <source>
        <dbReference type="Pfam" id="PF14432"/>
    </source>
</evidence>
<reference evidence="5" key="1">
    <citation type="submission" date="2017-07" db="EMBL/GenBank/DDBJ databases">
        <title>Taro Niue Genome Assembly and Annotation.</title>
        <authorList>
            <person name="Atibalentja N."/>
            <person name="Keating K."/>
            <person name="Fields C.J."/>
        </authorList>
    </citation>
    <scope>NUCLEOTIDE SEQUENCE</scope>
    <source>
        <strain evidence="5">Niue_2</strain>
        <tissue evidence="5">Leaf</tissue>
    </source>
</reference>
<feature type="repeat" description="PPR" evidence="2">
    <location>
        <begin position="190"/>
        <end position="224"/>
    </location>
</feature>
<feature type="region of interest" description="Disordered" evidence="3">
    <location>
        <begin position="1"/>
        <end position="46"/>
    </location>
</feature>
<dbReference type="GO" id="GO:0009451">
    <property type="term" value="P:RNA modification"/>
    <property type="evidence" value="ECO:0007669"/>
    <property type="project" value="InterPro"/>
</dbReference>
<accession>A0A843UHC4</accession>
<dbReference type="PANTHER" id="PTHR47926">
    <property type="entry name" value="PENTATRICOPEPTIDE REPEAT-CONTAINING PROTEIN"/>
    <property type="match status" value="1"/>
</dbReference>
<feature type="domain" description="DYW" evidence="4">
    <location>
        <begin position="573"/>
        <end position="644"/>
    </location>
</feature>
<keyword evidence="1" id="KW-0677">Repeat</keyword>
<feature type="repeat" description="PPR" evidence="2">
    <location>
        <begin position="330"/>
        <end position="364"/>
    </location>
</feature>
<dbReference type="GO" id="GO:0003723">
    <property type="term" value="F:RNA binding"/>
    <property type="evidence" value="ECO:0007669"/>
    <property type="project" value="InterPro"/>
</dbReference>
<dbReference type="PANTHER" id="PTHR47926:SF368">
    <property type="entry name" value="TETRATRICOPEPTIDE REPEAT-LIKE SUPERFAMILY PROTEIN"/>
    <property type="match status" value="1"/>
</dbReference>
<gene>
    <name evidence="5" type="ORF">Taro_013879</name>
</gene>
<dbReference type="Pfam" id="PF01535">
    <property type="entry name" value="PPR"/>
    <property type="match status" value="5"/>
</dbReference>
<dbReference type="EMBL" id="NMUH01000566">
    <property type="protein sequence ID" value="MQL81416.1"/>
    <property type="molecule type" value="Genomic_DNA"/>
</dbReference>
<dbReference type="InterPro" id="IPR032867">
    <property type="entry name" value="DYW_dom"/>
</dbReference>
<dbReference type="OrthoDB" id="1850776at2759"/>
<sequence length="644" mass="68988">MAKGLPTSSSPAPPAASALRSLHHPPRRHAGCGGGSSAQSATSPSSAAAPSVYHPLLLLLARRLQHSRGLRSVLSAHARVLKSGLSRHATTANHLINAYVRHGDAAHAEHAFEDMSGSANVVSWTSVMAGHVAAGRPDRALSLLRGMPEGGVRPNAFTLCTAVNACAALAIAETGRQVHAVAEVSGLRNDLVVSTALVDMYGKSNRVDDARHVFDRMQCRNVVSWGSMLWVHAQNARAHEVLDLFGQFLRNGDGGGGGTSFPPNHFMLCSVVSACASLGRLGPGKSAHAAVIRRGHGENDVIDGALVDMYAKCGCIEYSQKVFRQMDSPTVIPFTAMIVAAARHGLVNVSLEMFDDMLARGLRPNEVTFVGVLHACSHAGLVDRGLEYLDSMSKSHGVRPSSKHYTCAVDMLGRAGRVDEAYDISKGMEVEGEEAVLLWTTLLSAGRKHRRLDIVEMARARLREYGKDMAGAYVMMSNTYAAAGRWENAVGVRMEMVRRGIRKDPGCSWVEVKDAVHVFYVGDASSCGRGEEVLQMVRELEEKMREMGYAHGGGGAITAAAADDEEPAGKPAVGLHSEMLALAFALIGLPNGGTIRVMKNLRMCGDCHEAFKLASVIVGRKLVVRDLNRFHHFSGGTCTCGDYW</sequence>
<keyword evidence="6" id="KW-1185">Reference proteome</keyword>
<organism evidence="5 6">
    <name type="scientific">Colocasia esculenta</name>
    <name type="common">Wild taro</name>
    <name type="synonym">Arum esculentum</name>
    <dbReference type="NCBI Taxonomy" id="4460"/>
    <lineage>
        <taxon>Eukaryota</taxon>
        <taxon>Viridiplantae</taxon>
        <taxon>Streptophyta</taxon>
        <taxon>Embryophyta</taxon>
        <taxon>Tracheophyta</taxon>
        <taxon>Spermatophyta</taxon>
        <taxon>Magnoliopsida</taxon>
        <taxon>Liliopsida</taxon>
        <taxon>Araceae</taxon>
        <taxon>Aroideae</taxon>
        <taxon>Colocasieae</taxon>
        <taxon>Colocasia</taxon>
    </lineage>
</organism>
<dbReference type="InterPro" id="IPR046960">
    <property type="entry name" value="PPR_At4g14850-like_plant"/>
</dbReference>
<evidence type="ECO:0000256" key="3">
    <source>
        <dbReference type="SAM" id="MobiDB-lite"/>
    </source>
</evidence>
<proteinExistence type="predicted"/>
<dbReference type="AlphaFoldDB" id="A0A843UHC4"/>
<evidence type="ECO:0000313" key="6">
    <source>
        <dbReference type="Proteomes" id="UP000652761"/>
    </source>
</evidence>
<feature type="repeat" description="PPR" evidence="2">
    <location>
        <begin position="120"/>
        <end position="154"/>
    </location>
</feature>
<dbReference type="Gene3D" id="1.25.40.10">
    <property type="entry name" value="Tetratricopeptide repeat domain"/>
    <property type="match status" value="4"/>
</dbReference>
<name>A0A843UHC4_COLES</name>
<feature type="compositionally biased region" description="Low complexity" evidence="3">
    <location>
        <begin position="1"/>
        <end position="18"/>
    </location>
</feature>
<dbReference type="PROSITE" id="PS51375">
    <property type="entry name" value="PPR"/>
    <property type="match status" value="3"/>
</dbReference>
<feature type="compositionally biased region" description="Basic residues" evidence="3">
    <location>
        <begin position="21"/>
        <end position="30"/>
    </location>
</feature>
<evidence type="ECO:0000256" key="1">
    <source>
        <dbReference type="ARBA" id="ARBA00022737"/>
    </source>
</evidence>
<comment type="caution">
    <text evidence="5">The sequence shown here is derived from an EMBL/GenBank/DDBJ whole genome shotgun (WGS) entry which is preliminary data.</text>
</comment>
<dbReference type="Pfam" id="PF13041">
    <property type="entry name" value="PPR_2"/>
    <property type="match status" value="2"/>
</dbReference>
<protein>
    <recommendedName>
        <fullName evidence="4">DYW domain-containing protein</fullName>
    </recommendedName>
</protein>
<dbReference type="Pfam" id="PF20431">
    <property type="entry name" value="E_motif"/>
    <property type="match status" value="1"/>
</dbReference>
<evidence type="ECO:0000256" key="2">
    <source>
        <dbReference type="PROSITE-ProRule" id="PRU00708"/>
    </source>
</evidence>
<dbReference type="InterPro" id="IPR011990">
    <property type="entry name" value="TPR-like_helical_dom_sf"/>
</dbReference>
<evidence type="ECO:0000313" key="5">
    <source>
        <dbReference type="EMBL" id="MQL81416.1"/>
    </source>
</evidence>
<dbReference type="InterPro" id="IPR002885">
    <property type="entry name" value="PPR_rpt"/>
</dbReference>
<dbReference type="Pfam" id="PF14432">
    <property type="entry name" value="DYW_deaminase"/>
    <property type="match status" value="1"/>
</dbReference>
<feature type="compositionally biased region" description="Low complexity" evidence="3">
    <location>
        <begin position="37"/>
        <end position="46"/>
    </location>
</feature>
<dbReference type="GO" id="GO:0008270">
    <property type="term" value="F:zinc ion binding"/>
    <property type="evidence" value="ECO:0007669"/>
    <property type="project" value="InterPro"/>
</dbReference>
<dbReference type="Proteomes" id="UP000652761">
    <property type="component" value="Unassembled WGS sequence"/>
</dbReference>
<dbReference type="FunFam" id="1.25.40.10:FF:000090">
    <property type="entry name" value="Pentatricopeptide repeat-containing protein, chloroplastic"/>
    <property type="match status" value="1"/>
</dbReference>
<dbReference type="InterPro" id="IPR046848">
    <property type="entry name" value="E_motif"/>
</dbReference>